<keyword evidence="3" id="KW-1185">Reference proteome</keyword>
<comment type="caution">
    <text evidence="2">The sequence shown here is derived from an EMBL/GenBank/DDBJ whole genome shotgun (WGS) entry which is preliminary data.</text>
</comment>
<evidence type="ECO:0000313" key="2">
    <source>
        <dbReference type="EMBL" id="KAH0868309.1"/>
    </source>
</evidence>
<protein>
    <recommendedName>
        <fullName evidence="1">F-box associated beta-propeller type 3 domain-containing protein</fullName>
    </recommendedName>
</protein>
<sequence length="272" mass="31673">MVNLVVSKLWSSFFFRHTSMFYQLFGVSVLFEISESSAHRLTIREANRVLNPEGSNSHVYSFQYTNPIDLRNPLSDSVHVLILLRGFKLWNPSLRRITPNICPGIEKEGRFQRFLYEQLVVISLVAAIYPASLRISSSGHARNISPFCWSYLGYDPLQGKHKVLSIYQDIQTQVLTLGVQESWRTITKNSLVHCTYFSRGKCFNAVVYYEMKLIWTQMDTSKPYLHVPFKSEWRDRISYKRVTDAGELVFPDHIESLFSMHNRSFVSCPTFY</sequence>
<name>A0ABQ7YJB9_BRANA</name>
<dbReference type="InterPro" id="IPR017451">
    <property type="entry name" value="F-box-assoc_interact_dom"/>
</dbReference>
<dbReference type="NCBIfam" id="TIGR01640">
    <property type="entry name" value="F_box_assoc_1"/>
    <property type="match status" value="1"/>
</dbReference>
<gene>
    <name evidence="2" type="ORF">HID58_075331</name>
</gene>
<organism evidence="2 3">
    <name type="scientific">Brassica napus</name>
    <name type="common">Rape</name>
    <dbReference type="NCBI Taxonomy" id="3708"/>
    <lineage>
        <taxon>Eukaryota</taxon>
        <taxon>Viridiplantae</taxon>
        <taxon>Streptophyta</taxon>
        <taxon>Embryophyta</taxon>
        <taxon>Tracheophyta</taxon>
        <taxon>Spermatophyta</taxon>
        <taxon>Magnoliopsida</taxon>
        <taxon>eudicotyledons</taxon>
        <taxon>Gunneridae</taxon>
        <taxon>Pentapetalae</taxon>
        <taxon>rosids</taxon>
        <taxon>malvids</taxon>
        <taxon>Brassicales</taxon>
        <taxon>Brassicaceae</taxon>
        <taxon>Brassiceae</taxon>
        <taxon>Brassica</taxon>
    </lineage>
</organism>
<evidence type="ECO:0000259" key="1">
    <source>
        <dbReference type="Pfam" id="PF08268"/>
    </source>
</evidence>
<dbReference type="PANTHER" id="PTHR31111">
    <property type="entry name" value="BNAA05G37150D PROTEIN-RELATED"/>
    <property type="match status" value="1"/>
</dbReference>
<dbReference type="Proteomes" id="UP000824890">
    <property type="component" value="Unassembled WGS sequence"/>
</dbReference>
<dbReference type="EMBL" id="JAGKQM010000017">
    <property type="protein sequence ID" value="KAH0868309.1"/>
    <property type="molecule type" value="Genomic_DNA"/>
</dbReference>
<evidence type="ECO:0000313" key="3">
    <source>
        <dbReference type="Proteomes" id="UP000824890"/>
    </source>
</evidence>
<dbReference type="PANTHER" id="PTHR31111:SF135">
    <property type="entry name" value="F-BOX DOMAIN-CONTAINING PROTEIN"/>
    <property type="match status" value="1"/>
</dbReference>
<proteinExistence type="predicted"/>
<feature type="domain" description="F-box associated beta-propeller type 3" evidence="1">
    <location>
        <begin position="149"/>
        <end position="212"/>
    </location>
</feature>
<dbReference type="Pfam" id="PF08268">
    <property type="entry name" value="FBA_3"/>
    <property type="match status" value="1"/>
</dbReference>
<reference evidence="2 3" key="1">
    <citation type="submission" date="2021-05" db="EMBL/GenBank/DDBJ databases">
        <title>Genome Assembly of Synthetic Allotetraploid Brassica napus Reveals Homoeologous Exchanges between Subgenomes.</title>
        <authorList>
            <person name="Davis J.T."/>
        </authorList>
    </citation>
    <scope>NUCLEOTIDE SEQUENCE [LARGE SCALE GENOMIC DNA]</scope>
    <source>
        <strain evidence="3">cv. Da-Ae</strain>
        <tissue evidence="2">Seedling</tissue>
    </source>
</reference>
<dbReference type="InterPro" id="IPR013187">
    <property type="entry name" value="F-box-assoc_dom_typ3"/>
</dbReference>
<accession>A0ABQ7YJB9</accession>